<comment type="caution">
    <text evidence="1">The sequence shown here is derived from an EMBL/GenBank/DDBJ whole genome shotgun (WGS) entry which is preliminary data.</text>
</comment>
<reference evidence="1 2" key="1">
    <citation type="submission" date="2019-03" db="EMBL/GenBank/DDBJ databases">
        <title>Genomic Encyclopedia of Type Strains, Phase IV (KMG-IV): sequencing the most valuable type-strain genomes for metagenomic binning, comparative biology and taxonomic classification.</title>
        <authorList>
            <person name="Goeker M."/>
        </authorList>
    </citation>
    <scope>NUCLEOTIDE SEQUENCE [LARGE SCALE GENOMIC DNA]</scope>
    <source>
        <strain evidence="1 2">DSM 18401</strain>
    </source>
</reference>
<evidence type="ECO:0000313" key="2">
    <source>
        <dbReference type="Proteomes" id="UP000295351"/>
    </source>
</evidence>
<dbReference type="RefSeq" id="WP_133035300.1">
    <property type="nucleotide sequence ID" value="NZ_BAABEI010000012.1"/>
</dbReference>
<evidence type="ECO:0000313" key="1">
    <source>
        <dbReference type="EMBL" id="TCN42429.1"/>
    </source>
</evidence>
<dbReference type="Proteomes" id="UP000295351">
    <property type="component" value="Unassembled WGS sequence"/>
</dbReference>
<name>A0A4R2CSW3_SHIGR</name>
<accession>A0A4R2CSW3</accession>
<protein>
    <submittedName>
        <fullName evidence="1">Uncharacterized protein</fullName>
    </submittedName>
</protein>
<gene>
    <name evidence="1" type="ORF">EV665_112164</name>
</gene>
<dbReference type="EMBL" id="SLVX01000012">
    <property type="protein sequence ID" value="TCN42429.1"/>
    <property type="molecule type" value="Genomic_DNA"/>
</dbReference>
<sequence>MDEPTSVFRSTTERTAWSIAARHLAAGQKDPVPMIVDAIEEERQRCIDLFVAATGDRSAVPVFMVDPDHEW</sequence>
<proteinExistence type="predicted"/>
<dbReference type="AlphaFoldDB" id="A0A4R2CSW3"/>
<keyword evidence="2" id="KW-1185">Reference proteome</keyword>
<organism evidence="1 2">
    <name type="scientific">Shinella granuli</name>
    <dbReference type="NCBI Taxonomy" id="323621"/>
    <lineage>
        <taxon>Bacteria</taxon>
        <taxon>Pseudomonadati</taxon>
        <taxon>Pseudomonadota</taxon>
        <taxon>Alphaproteobacteria</taxon>
        <taxon>Hyphomicrobiales</taxon>
        <taxon>Rhizobiaceae</taxon>
        <taxon>Shinella</taxon>
    </lineage>
</organism>